<evidence type="ECO:0000313" key="2">
    <source>
        <dbReference type="EMBL" id="KAJ7201156.1"/>
    </source>
</evidence>
<evidence type="ECO:0000313" key="3">
    <source>
        <dbReference type="Proteomes" id="UP001219525"/>
    </source>
</evidence>
<name>A0AAD6Y4M5_9AGAR</name>
<evidence type="ECO:0008006" key="4">
    <source>
        <dbReference type="Google" id="ProtNLM"/>
    </source>
</evidence>
<accession>A0AAD6Y4M5</accession>
<evidence type="ECO:0000256" key="1">
    <source>
        <dbReference type="SAM" id="MobiDB-lite"/>
    </source>
</evidence>
<sequence length="443" mass="50574">MSPTRGLRFAIPTVAGIARELEDLGERLGLSSLQLSVQALRSEEANIRERLSSYDPALILPTELVSEIFVHVLPPYPICPPLAGKSSPTQLTHVCRQWREVAMRTPYLWRAITIPFLHDESCASDLGFLVETWLRRSGSCPLSIDIEEPMGFKRRFLKEGIKAIVPHRMRWQYLSLCLPDWCDDLLEIIWTMPMPLLYEMKLQFDNLDSEESVPPSFPMAFGEAPGLRSMIFEKSTFPSIIGFPWWQLTSLGLEAIFFSDCAKVLQQTVNLVHCKLSFDGGESSIDSQPDTRLPRLESLELMNYEFGGELQLVEYLGTFIVPALLRLELELDLRNPLHSLSAFIAKAGCNLQELRIISPSRCSSRRLAEYRHGRELAYIPRVFYNEISLDDECETSSNDSEDDSEEWDETSDSDDSENCDRNVRCHLFLSSPLTCVDCRDERY</sequence>
<proteinExistence type="predicted"/>
<feature type="compositionally biased region" description="Acidic residues" evidence="1">
    <location>
        <begin position="392"/>
        <end position="417"/>
    </location>
</feature>
<dbReference type="AlphaFoldDB" id="A0AAD6Y4M5"/>
<dbReference type="Proteomes" id="UP001219525">
    <property type="component" value="Unassembled WGS sequence"/>
</dbReference>
<reference evidence="2" key="1">
    <citation type="submission" date="2023-03" db="EMBL/GenBank/DDBJ databases">
        <title>Massive genome expansion in bonnet fungi (Mycena s.s.) driven by repeated elements and novel gene families across ecological guilds.</title>
        <authorList>
            <consortium name="Lawrence Berkeley National Laboratory"/>
            <person name="Harder C.B."/>
            <person name="Miyauchi S."/>
            <person name="Viragh M."/>
            <person name="Kuo A."/>
            <person name="Thoen E."/>
            <person name="Andreopoulos B."/>
            <person name="Lu D."/>
            <person name="Skrede I."/>
            <person name="Drula E."/>
            <person name="Henrissat B."/>
            <person name="Morin E."/>
            <person name="Kohler A."/>
            <person name="Barry K."/>
            <person name="LaButti K."/>
            <person name="Morin E."/>
            <person name="Salamov A."/>
            <person name="Lipzen A."/>
            <person name="Mereny Z."/>
            <person name="Hegedus B."/>
            <person name="Baldrian P."/>
            <person name="Stursova M."/>
            <person name="Weitz H."/>
            <person name="Taylor A."/>
            <person name="Grigoriev I.V."/>
            <person name="Nagy L.G."/>
            <person name="Martin F."/>
            <person name="Kauserud H."/>
        </authorList>
    </citation>
    <scope>NUCLEOTIDE SEQUENCE</scope>
    <source>
        <strain evidence="2">9144</strain>
    </source>
</reference>
<dbReference type="Gene3D" id="1.20.1280.50">
    <property type="match status" value="1"/>
</dbReference>
<gene>
    <name evidence="2" type="ORF">GGX14DRAFT_659350</name>
</gene>
<dbReference type="InterPro" id="IPR036047">
    <property type="entry name" value="F-box-like_dom_sf"/>
</dbReference>
<comment type="caution">
    <text evidence="2">The sequence shown here is derived from an EMBL/GenBank/DDBJ whole genome shotgun (WGS) entry which is preliminary data.</text>
</comment>
<feature type="region of interest" description="Disordered" evidence="1">
    <location>
        <begin position="392"/>
        <end position="418"/>
    </location>
</feature>
<dbReference type="SUPFAM" id="SSF81383">
    <property type="entry name" value="F-box domain"/>
    <property type="match status" value="1"/>
</dbReference>
<organism evidence="2 3">
    <name type="scientific">Mycena pura</name>
    <dbReference type="NCBI Taxonomy" id="153505"/>
    <lineage>
        <taxon>Eukaryota</taxon>
        <taxon>Fungi</taxon>
        <taxon>Dikarya</taxon>
        <taxon>Basidiomycota</taxon>
        <taxon>Agaricomycotina</taxon>
        <taxon>Agaricomycetes</taxon>
        <taxon>Agaricomycetidae</taxon>
        <taxon>Agaricales</taxon>
        <taxon>Marasmiineae</taxon>
        <taxon>Mycenaceae</taxon>
        <taxon>Mycena</taxon>
    </lineage>
</organism>
<dbReference type="EMBL" id="JARJCW010000060">
    <property type="protein sequence ID" value="KAJ7201156.1"/>
    <property type="molecule type" value="Genomic_DNA"/>
</dbReference>
<keyword evidence="3" id="KW-1185">Reference proteome</keyword>
<protein>
    <recommendedName>
        <fullName evidence="4">F-box domain-containing protein</fullName>
    </recommendedName>
</protein>